<reference evidence="1 2" key="1">
    <citation type="submission" date="2008-10" db="EMBL/GenBank/DDBJ databases">
        <title>Draft genome sequence of Parabacteroides johnsonii (DSM 18315).</title>
        <authorList>
            <person name="Sudarsanam P."/>
            <person name="Ley R."/>
            <person name="Guruge J."/>
            <person name="Turnbaugh P.J."/>
            <person name="Mahowald M."/>
            <person name="Liep D."/>
            <person name="Gordon J."/>
        </authorList>
    </citation>
    <scope>NUCLEOTIDE SEQUENCE [LARGE SCALE GENOMIC DNA]</scope>
    <source>
        <strain evidence="1 2">DSM 18315</strain>
    </source>
</reference>
<gene>
    <name evidence="1" type="ORF">PRABACTJOHN_01092</name>
</gene>
<dbReference type="HOGENOM" id="CLU_3010136_0_0_10"/>
<dbReference type="Proteomes" id="UP000005510">
    <property type="component" value="Unassembled WGS sequence"/>
</dbReference>
<evidence type="ECO:0000313" key="2">
    <source>
        <dbReference type="Proteomes" id="UP000005510"/>
    </source>
</evidence>
<comment type="caution">
    <text evidence="1">The sequence shown here is derived from an EMBL/GenBank/DDBJ whole genome shotgun (WGS) entry which is preliminary data.</text>
</comment>
<proteinExistence type="predicted"/>
<organism evidence="1 2">
    <name type="scientific">Parabacteroides johnsonii DSM 18315</name>
    <dbReference type="NCBI Taxonomy" id="537006"/>
    <lineage>
        <taxon>Bacteria</taxon>
        <taxon>Pseudomonadati</taxon>
        <taxon>Bacteroidota</taxon>
        <taxon>Bacteroidia</taxon>
        <taxon>Bacteroidales</taxon>
        <taxon>Tannerellaceae</taxon>
        <taxon>Parabacteroides</taxon>
    </lineage>
</organism>
<dbReference type="EMBL" id="ABYH01000083">
    <property type="protein sequence ID" value="EEC97501.1"/>
    <property type="molecule type" value="Genomic_DNA"/>
</dbReference>
<accession>B7B7U2</accession>
<dbReference type="AlphaFoldDB" id="B7B7U2"/>
<evidence type="ECO:0000313" key="1">
    <source>
        <dbReference type="EMBL" id="EEC97501.1"/>
    </source>
</evidence>
<protein>
    <submittedName>
        <fullName evidence="1">Uncharacterized protein</fullName>
    </submittedName>
</protein>
<sequence length="56" mass="6622">MQIFFFLFVLSLLCKAFYDCQNEITTPSKSDYYPMFLELVLRVIFFNVSKSTVLPL</sequence>
<reference evidence="1 2" key="2">
    <citation type="submission" date="2008-10" db="EMBL/GenBank/DDBJ databases">
        <authorList>
            <person name="Fulton L."/>
            <person name="Clifton S."/>
            <person name="Fulton B."/>
            <person name="Xu J."/>
            <person name="Minx P."/>
            <person name="Pepin K.H."/>
            <person name="Johnson M."/>
            <person name="Bhonagiri V."/>
            <person name="Nash W.E."/>
            <person name="Mardis E.R."/>
            <person name="Wilson R.K."/>
        </authorList>
    </citation>
    <scope>NUCLEOTIDE SEQUENCE [LARGE SCALE GENOMIC DNA]</scope>
    <source>
        <strain evidence="1 2">DSM 18315</strain>
    </source>
</reference>
<dbReference type="STRING" id="537006.PRABACTJOHN_01092"/>
<name>B7B7U2_9BACT</name>